<proteinExistence type="predicted"/>
<accession>A0A3G2L286</accession>
<gene>
    <name evidence="1" type="ORF">D1013_02620</name>
</gene>
<evidence type="ECO:0000313" key="1">
    <source>
        <dbReference type="EMBL" id="AYN66352.1"/>
    </source>
</evidence>
<evidence type="ECO:0000313" key="2">
    <source>
        <dbReference type="Proteomes" id="UP000276309"/>
    </source>
</evidence>
<dbReference type="Proteomes" id="UP000276309">
    <property type="component" value="Chromosome"/>
</dbReference>
<dbReference type="KEGG" id="emar:D1013_02620"/>
<name>A0A3G2L286_9FLAO</name>
<reference evidence="1 2" key="1">
    <citation type="submission" date="2018-08" db="EMBL/GenBank/DDBJ databases">
        <title>The reduced genetic potential of extracellular carbohydrate catabolism in Euzebyella marina RN62, a Flavobacteriia bacterium isolated from the hadal water.</title>
        <authorList>
            <person name="Xue C."/>
        </authorList>
    </citation>
    <scope>NUCLEOTIDE SEQUENCE [LARGE SCALE GENOMIC DNA]</scope>
    <source>
        <strain evidence="1 2">RN62</strain>
    </source>
</reference>
<dbReference type="AlphaFoldDB" id="A0A3G2L286"/>
<dbReference type="EMBL" id="CP032050">
    <property type="protein sequence ID" value="AYN66352.1"/>
    <property type="molecule type" value="Genomic_DNA"/>
</dbReference>
<organism evidence="1 2">
    <name type="scientific">Euzebyella marina</name>
    <dbReference type="NCBI Taxonomy" id="1761453"/>
    <lineage>
        <taxon>Bacteria</taxon>
        <taxon>Pseudomonadati</taxon>
        <taxon>Bacteroidota</taxon>
        <taxon>Flavobacteriia</taxon>
        <taxon>Flavobacteriales</taxon>
        <taxon>Flavobacteriaceae</taxon>
        <taxon>Euzebyella</taxon>
    </lineage>
</organism>
<sequence length="72" mass="8410">MNVQINDLKKQSLSLSFNSILILVKGFTQTNNELNKRHYQPTKWVNGKLKTYLVGTEALDYSHESLFYNFLN</sequence>
<protein>
    <submittedName>
        <fullName evidence="1">Uncharacterized protein</fullName>
    </submittedName>
</protein>
<keyword evidence="2" id="KW-1185">Reference proteome</keyword>